<dbReference type="InterPro" id="IPR015943">
    <property type="entry name" value="WD40/YVTN_repeat-like_dom_sf"/>
</dbReference>
<name>A0A370HF52_9NOCA</name>
<keyword evidence="3" id="KW-1185">Reference proteome</keyword>
<dbReference type="OrthoDB" id="4446106at2"/>
<feature type="chain" id="PRO_5016711889" description="DNA-binding beta-propeller fold protein YncE" evidence="1">
    <location>
        <begin position="38"/>
        <end position="351"/>
    </location>
</feature>
<dbReference type="SUPFAM" id="SSF101898">
    <property type="entry name" value="NHL repeat"/>
    <property type="match status" value="1"/>
</dbReference>
<sequence length="351" mass="35437">MHGRTRRARRAAAGRRGWPAALAAAAALALVTGCSSSDGDNDPAPAAAPAHAAVAPAPAAAPAGSVTAAGPIAALLSEPSDGRLVLLDPDGVTLRITDPGGTDPARTLTLPAPAAALAPGAPGQVLAAAGRQLVHIDTRTGATRTTPLDGEARAVARRGDGSLAVGLSEGRVQILAADGRVLQTVSDLSGVDAVAAAGDAVAVLDRAQTSLTQLDLGRDKPGLALRAGTGATTVISDHFGRLLVTDTAGGALLVYTADPLVLRQRFPVGSSPYALAYDQRSETVWVTLTASNEVAGFDLSTGIPEEVGRFATVRQPNSVTIDERTGDLFVGSATGDGLQRIGADERKRGQR</sequence>
<comment type="caution">
    <text evidence="2">The sequence shown here is derived from an EMBL/GenBank/DDBJ whole genome shotgun (WGS) entry which is preliminary data.</text>
</comment>
<feature type="signal peptide" evidence="1">
    <location>
        <begin position="1"/>
        <end position="37"/>
    </location>
</feature>
<dbReference type="STRING" id="1210089.GCA_001613165_08132"/>
<accession>A0A370HF52</accession>
<gene>
    <name evidence="2" type="ORF">DFR68_101239</name>
</gene>
<keyword evidence="1" id="KW-0732">Signal</keyword>
<evidence type="ECO:0000256" key="1">
    <source>
        <dbReference type="SAM" id="SignalP"/>
    </source>
</evidence>
<evidence type="ECO:0000313" key="2">
    <source>
        <dbReference type="EMBL" id="RDI55406.1"/>
    </source>
</evidence>
<dbReference type="Proteomes" id="UP000255355">
    <property type="component" value="Unassembled WGS sequence"/>
</dbReference>
<dbReference type="EMBL" id="QQAZ01000001">
    <property type="protein sequence ID" value="RDI55406.1"/>
    <property type="molecule type" value="Genomic_DNA"/>
</dbReference>
<reference evidence="2 3" key="1">
    <citation type="submission" date="2018-07" db="EMBL/GenBank/DDBJ databases">
        <title>Genomic Encyclopedia of Type Strains, Phase IV (KMG-IV): sequencing the most valuable type-strain genomes for metagenomic binning, comparative biology and taxonomic classification.</title>
        <authorList>
            <person name="Goeker M."/>
        </authorList>
    </citation>
    <scope>NUCLEOTIDE SEQUENCE [LARGE SCALE GENOMIC DNA]</scope>
    <source>
        <strain evidence="2 3">DSM 44952</strain>
    </source>
</reference>
<protein>
    <recommendedName>
        <fullName evidence="4">DNA-binding beta-propeller fold protein YncE</fullName>
    </recommendedName>
</protein>
<dbReference type="Gene3D" id="2.130.10.10">
    <property type="entry name" value="YVTN repeat-like/Quinoprotein amine dehydrogenase"/>
    <property type="match status" value="2"/>
</dbReference>
<evidence type="ECO:0008006" key="4">
    <source>
        <dbReference type="Google" id="ProtNLM"/>
    </source>
</evidence>
<evidence type="ECO:0000313" key="3">
    <source>
        <dbReference type="Proteomes" id="UP000255355"/>
    </source>
</evidence>
<dbReference type="AlphaFoldDB" id="A0A370HF52"/>
<dbReference type="PROSITE" id="PS51257">
    <property type="entry name" value="PROKAR_LIPOPROTEIN"/>
    <property type="match status" value="1"/>
</dbReference>
<dbReference type="RefSeq" id="WP_114699369.1">
    <property type="nucleotide sequence ID" value="NZ_QQAZ01000001.1"/>
</dbReference>
<proteinExistence type="predicted"/>
<organism evidence="2 3">
    <name type="scientific">Nocardia mexicana</name>
    <dbReference type="NCBI Taxonomy" id="279262"/>
    <lineage>
        <taxon>Bacteria</taxon>
        <taxon>Bacillati</taxon>
        <taxon>Actinomycetota</taxon>
        <taxon>Actinomycetes</taxon>
        <taxon>Mycobacteriales</taxon>
        <taxon>Nocardiaceae</taxon>
        <taxon>Nocardia</taxon>
    </lineage>
</organism>